<protein>
    <recommendedName>
        <fullName evidence="3">Organic solvent tolerance-like N-terminal domain-containing protein</fullName>
    </recommendedName>
</protein>
<evidence type="ECO:0000256" key="2">
    <source>
        <dbReference type="SAM" id="SignalP"/>
    </source>
</evidence>
<gene>
    <name evidence="4" type="ordered locus">Pedsa_3437</name>
</gene>
<feature type="region of interest" description="Disordered" evidence="1">
    <location>
        <begin position="402"/>
        <end position="428"/>
    </location>
</feature>
<dbReference type="AlphaFoldDB" id="F0SDI8"/>
<reference evidence="5" key="2">
    <citation type="submission" date="2011-02" db="EMBL/GenBank/DDBJ databases">
        <title>The complete genome of Pedobacter saltans DSM 12145.</title>
        <authorList>
            <consortium name="US DOE Joint Genome Institute (JGI-PGF)"/>
            <person name="Lucas S."/>
            <person name="Copeland A."/>
            <person name="Lapidus A."/>
            <person name="Bruce D."/>
            <person name="Goodwin L."/>
            <person name="Pitluck S."/>
            <person name="Kyrpides N."/>
            <person name="Mavromatis K."/>
            <person name="Pagani I."/>
            <person name="Ivanova N."/>
            <person name="Ovchinnikova G."/>
            <person name="Lu M."/>
            <person name="Detter J.C."/>
            <person name="Han C."/>
            <person name="Land M."/>
            <person name="Hauser L."/>
            <person name="Markowitz V."/>
            <person name="Cheng J.-F."/>
            <person name="Hugenholtz P."/>
            <person name="Woyke T."/>
            <person name="Wu D."/>
            <person name="Tindall B."/>
            <person name="Pomrenke H.G."/>
            <person name="Brambilla E."/>
            <person name="Klenk H.-P."/>
            <person name="Eisen J.A."/>
        </authorList>
    </citation>
    <scope>NUCLEOTIDE SEQUENCE [LARGE SCALE GENOMIC DNA]</scope>
    <source>
        <strain evidence="5">ATCC 51119 / DSM 12145 / JCM 21818 / LMG 10337 / NBRC 100064 / NCIMB 13643</strain>
    </source>
</reference>
<sequence length="702" mass="79528">MKKYFIFTIFLLISASLFAQKKVTRVELLQSESFIGMKRNGENTQKVIKPIFQQDNSTLTCDSAYFYIEKNSFDAFGNVHINQADTINIYSDLLNYNGNTKIAVLTNNVRMLDGTAVLTTNHLIYNMASKVGQYHDGGKIVNGPNTLTSKNGYYFSNSADAYFRYDVKVKSPEALIVSDTLRYNSISKIAYFYGPTHIFGKDDTLYTENGTYNTATDQAAFGKKNLYRQASKSLTGDSLFYDRNAGFGRAVKNIIFRDTAQKVELHGDLGYYLKSNESIEVTRNAYVVFETQKDSLVRDSIWMSADTLYSSVTTKGEAYKLRESRKVKEVAPMELEQSTVDSLNNNTPLAKDSLQSSLLTDSLNREKGTIIDSEKLELKTDSSIIADSTIKDMSKEKLPVLMSKKEQKRARRKQEKAELISPKEEKKKAAEQELADRKTTSLIDSAQIKVFNRRLFVADSLQRDSILRLESDTAKIRTISAWRNVKVFKSDLQAKSDSAFFSYGDSTLRIYRSPIVWAQGSQIVADTMYMQLVNGKLDNMDMIRNSIVVNTKDSITFNQVAGKMMKGYFVNEKLDRVFVDGNAESIYFPEDTTSNKGMLRTLASRMRINFSNDSLMSILFLKKPEMTYYPIAQVTEELKTLPNFSWKPKERPKSKAEIFSQPKIVNNTRKKAPVPTKQTPPAKAAPKPKAAIQNKAKELEKK</sequence>
<keyword evidence="2" id="KW-0732">Signal</keyword>
<dbReference type="Pfam" id="PF13100">
    <property type="entry name" value="OstA_2"/>
    <property type="match status" value="1"/>
</dbReference>
<dbReference type="InterPro" id="IPR005653">
    <property type="entry name" value="OstA-like_N"/>
</dbReference>
<proteinExistence type="predicted"/>
<keyword evidence="5" id="KW-1185">Reference proteome</keyword>
<evidence type="ECO:0000259" key="3">
    <source>
        <dbReference type="Pfam" id="PF13100"/>
    </source>
</evidence>
<feature type="region of interest" description="Disordered" evidence="1">
    <location>
        <begin position="647"/>
        <end position="702"/>
    </location>
</feature>
<dbReference type="EMBL" id="CP002545">
    <property type="protein sequence ID" value="ADY53971.1"/>
    <property type="molecule type" value="Genomic_DNA"/>
</dbReference>
<dbReference type="STRING" id="762903.Pedsa_3437"/>
<evidence type="ECO:0000313" key="4">
    <source>
        <dbReference type="EMBL" id="ADY53971.1"/>
    </source>
</evidence>
<feature type="chain" id="PRO_5003256123" description="Organic solvent tolerance-like N-terminal domain-containing protein" evidence="2">
    <location>
        <begin position="20"/>
        <end position="702"/>
    </location>
</feature>
<feature type="compositionally biased region" description="Basic and acidic residues" evidence="1">
    <location>
        <begin position="647"/>
        <end position="656"/>
    </location>
</feature>
<evidence type="ECO:0000313" key="5">
    <source>
        <dbReference type="Proteomes" id="UP000000310"/>
    </source>
</evidence>
<feature type="compositionally biased region" description="Low complexity" evidence="1">
    <location>
        <begin position="673"/>
        <end position="694"/>
    </location>
</feature>
<reference evidence="4 5" key="1">
    <citation type="journal article" date="2011" name="Stand. Genomic Sci.">
        <title>Complete genome sequence of the gliding, heparinolytic Pedobacter saltans type strain (113).</title>
        <authorList>
            <person name="Liolios K."/>
            <person name="Sikorski J."/>
            <person name="Lu M."/>
            <person name="Nolan M."/>
            <person name="Lapidus A."/>
            <person name="Lucas S."/>
            <person name="Hammon N."/>
            <person name="Deshpande S."/>
            <person name="Cheng J.F."/>
            <person name="Tapia R."/>
            <person name="Han C."/>
            <person name="Goodwin L."/>
            <person name="Pitluck S."/>
            <person name="Huntemann M."/>
            <person name="Ivanova N."/>
            <person name="Pagani I."/>
            <person name="Mavromatis K."/>
            <person name="Ovchinikova G."/>
            <person name="Pati A."/>
            <person name="Chen A."/>
            <person name="Palaniappan K."/>
            <person name="Land M."/>
            <person name="Hauser L."/>
            <person name="Brambilla E.M."/>
            <person name="Kotsyurbenko O."/>
            <person name="Rohde M."/>
            <person name="Tindall B.J."/>
            <person name="Abt B."/>
            <person name="Goker M."/>
            <person name="Detter J.C."/>
            <person name="Woyke T."/>
            <person name="Bristow J."/>
            <person name="Eisen J.A."/>
            <person name="Markowitz V."/>
            <person name="Hugenholtz P."/>
            <person name="Klenk H.P."/>
            <person name="Kyrpides N.C."/>
        </authorList>
    </citation>
    <scope>NUCLEOTIDE SEQUENCE [LARGE SCALE GENOMIC DNA]</scope>
    <source>
        <strain evidence="5">ATCC 51119 / DSM 12145 / JCM 21818 / LMG 10337 / NBRC 100064 / NCIMB 13643</strain>
    </source>
</reference>
<organism evidence="4 5">
    <name type="scientific">Pseudopedobacter saltans (strain ATCC 51119 / DSM 12145 / JCM 21818 / CCUG 39354 / LMG 10337 / NBRC 100064 / NCIMB 13643)</name>
    <name type="common">Pedobacter saltans</name>
    <dbReference type="NCBI Taxonomy" id="762903"/>
    <lineage>
        <taxon>Bacteria</taxon>
        <taxon>Pseudomonadati</taxon>
        <taxon>Bacteroidota</taxon>
        <taxon>Sphingobacteriia</taxon>
        <taxon>Sphingobacteriales</taxon>
        <taxon>Sphingobacteriaceae</taxon>
        <taxon>Pseudopedobacter</taxon>
    </lineage>
</organism>
<dbReference type="RefSeq" id="WP_013634454.1">
    <property type="nucleotide sequence ID" value="NC_015177.1"/>
</dbReference>
<feature type="compositionally biased region" description="Basic and acidic residues" evidence="1">
    <location>
        <begin position="415"/>
        <end position="428"/>
    </location>
</feature>
<dbReference type="eggNOG" id="COG1452">
    <property type="taxonomic scope" value="Bacteria"/>
</dbReference>
<dbReference type="Gene3D" id="2.60.450.10">
    <property type="entry name" value="Lipopolysaccharide (LPS) transport protein A like domain"/>
    <property type="match status" value="1"/>
</dbReference>
<dbReference type="KEGG" id="psn:Pedsa_3437"/>
<feature type="domain" description="Organic solvent tolerance-like N-terminal" evidence="3">
    <location>
        <begin position="24"/>
        <end position="179"/>
    </location>
</feature>
<dbReference type="HOGENOM" id="CLU_014976_1_0_10"/>
<accession>F0SDI8</accession>
<feature type="signal peptide" evidence="2">
    <location>
        <begin position="1"/>
        <end position="19"/>
    </location>
</feature>
<name>F0SDI8_PSESL</name>
<dbReference type="OrthoDB" id="9805931at2"/>
<dbReference type="Proteomes" id="UP000000310">
    <property type="component" value="Chromosome"/>
</dbReference>
<evidence type="ECO:0000256" key="1">
    <source>
        <dbReference type="SAM" id="MobiDB-lite"/>
    </source>
</evidence>